<sequence>MQLASPRISSRASPGIIRKQSSSSRLSNSSSTDSHIRNPGGEWNNSVSMPQIHSRDRVTHVHSTFQSIKPMYNFRAKSVPKVRGTFVPKPTRKWEIDPLTYMAGKELKGVTDKPQYLSDRVEWEPNESGEQFMVSSQIDYKNIADRDRAFMEAAKRNTRKKSESMSTRRGVRTDRYEPPEHRVHRQMLENRMRRVQTEFGVTNDDEEGVMTDEVRMKKTTTPMIYTPGVDKNPDEYLPWRHSEVVEEYERVASVMASHRPSSQPMPGLQSTAMLPTLEGTPGARLVHVTKIGSVDPDDLGTVARKTAKKVRVFLSEKEKDDIANCTFKPKLITPAKWDVHEGSRHSGVYGYVPSEGKEAWSCCLAYSRDAPGCQRTKRVANKHVRSGFCI</sequence>
<evidence type="ECO:0000313" key="2">
    <source>
        <dbReference type="EMBL" id="KAG9397260.1"/>
    </source>
</evidence>
<proteinExistence type="predicted"/>
<reference evidence="2" key="1">
    <citation type="submission" date="2021-05" db="EMBL/GenBank/DDBJ databases">
        <title>A free-living protist that lacks canonical eukaryotic 1 DNA replication and segregation systems.</title>
        <authorList>
            <person name="Salas-Leiva D.E."/>
            <person name="Tromer E.C."/>
            <person name="Curtis B.A."/>
            <person name="Jerlstrom-Hultqvist J."/>
            <person name="Kolisko M."/>
            <person name="Yi Z."/>
            <person name="Salas-Leiva J.S."/>
            <person name="Gallot-Lavallee L."/>
            <person name="Kops G.J.P.L."/>
            <person name="Archibald J.M."/>
            <person name="Simpson A.G.B."/>
            <person name="Roger A.J."/>
        </authorList>
    </citation>
    <scope>NUCLEOTIDE SEQUENCE</scope>
    <source>
        <strain evidence="2">BICM</strain>
    </source>
</reference>
<dbReference type="Proteomes" id="UP000717585">
    <property type="component" value="Unassembled WGS sequence"/>
</dbReference>
<name>A0A8J6B301_9EUKA</name>
<gene>
    <name evidence="2" type="ORF">J8273_1175</name>
</gene>
<dbReference type="AlphaFoldDB" id="A0A8J6B301"/>
<evidence type="ECO:0000313" key="3">
    <source>
        <dbReference type="Proteomes" id="UP000717585"/>
    </source>
</evidence>
<accession>A0A8J6B301</accession>
<keyword evidence="3" id="KW-1185">Reference proteome</keyword>
<comment type="caution">
    <text evidence="2">The sequence shown here is derived from an EMBL/GenBank/DDBJ whole genome shotgun (WGS) entry which is preliminary data.</text>
</comment>
<feature type="compositionally biased region" description="Low complexity" evidence="1">
    <location>
        <begin position="21"/>
        <end position="33"/>
    </location>
</feature>
<feature type="region of interest" description="Disordered" evidence="1">
    <location>
        <begin position="1"/>
        <end position="48"/>
    </location>
</feature>
<dbReference type="OrthoDB" id="408600at2759"/>
<organism evidence="2 3">
    <name type="scientific">Carpediemonas membranifera</name>
    <dbReference type="NCBI Taxonomy" id="201153"/>
    <lineage>
        <taxon>Eukaryota</taxon>
        <taxon>Metamonada</taxon>
        <taxon>Carpediemonas-like organisms</taxon>
        <taxon>Carpediemonas</taxon>
    </lineage>
</organism>
<evidence type="ECO:0000256" key="1">
    <source>
        <dbReference type="SAM" id="MobiDB-lite"/>
    </source>
</evidence>
<protein>
    <submittedName>
        <fullName evidence="2">BTK motif</fullName>
    </submittedName>
</protein>
<dbReference type="EMBL" id="JAHDYR010000003">
    <property type="protein sequence ID" value="KAG9397260.1"/>
    <property type="molecule type" value="Genomic_DNA"/>
</dbReference>